<accession>A0A9E8MLE9</accession>
<keyword evidence="2 6" id="KW-0548">Nucleotidyltransferase</keyword>
<gene>
    <name evidence="6" type="primary">cofC</name>
    <name evidence="6" type="ORF">OVN18_01225</name>
</gene>
<dbReference type="EMBL" id="CP113089">
    <property type="protein sequence ID" value="WAB81671.1"/>
    <property type="molecule type" value="Genomic_DNA"/>
</dbReference>
<dbReference type="PANTHER" id="PTHR40392">
    <property type="entry name" value="2-PHOSPHO-L-LACTATE GUANYLYLTRANSFERASE"/>
    <property type="match status" value="1"/>
</dbReference>
<dbReference type="RefSeq" id="WP_267781451.1">
    <property type="nucleotide sequence ID" value="NZ_CP113089.1"/>
</dbReference>
<evidence type="ECO:0000256" key="2">
    <source>
        <dbReference type="ARBA" id="ARBA00022695"/>
    </source>
</evidence>
<feature type="domain" description="MobA-like NTP transferase" evidence="5">
    <location>
        <begin position="39"/>
        <end position="140"/>
    </location>
</feature>
<proteinExistence type="predicted"/>
<dbReference type="Proteomes" id="UP001164706">
    <property type="component" value="Chromosome"/>
</dbReference>
<dbReference type="NCBIfam" id="TIGR03552">
    <property type="entry name" value="F420_cofC"/>
    <property type="match status" value="1"/>
</dbReference>
<keyword evidence="1 6" id="KW-0808">Transferase</keyword>
<dbReference type="InterPro" id="IPR025877">
    <property type="entry name" value="MobA-like_NTP_Trfase"/>
</dbReference>
<evidence type="ECO:0000256" key="1">
    <source>
        <dbReference type="ARBA" id="ARBA00022679"/>
    </source>
</evidence>
<reference evidence="6" key="1">
    <citation type="submission" date="2022-11" db="EMBL/GenBank/DDBJ databases">
        <title>Description of Microcella daejonensis nov. sp, isolated from riverside soil.</title>
        <authorList>
            <person name="Molina K.M."/>
            <person name="Kim S.B."/>
        </authorList>
    </citation>
    <scope>NUCLEOTIDE SEQUENCE</scope>
    <source>
        <strain evidence="6">MMS21-STM12</strain>
    </source>
</reference>
<dbReference type="SUPFAM" id="SSF53448">
    <property type="entry name" value="Nucleotide-diphospho-sugar transferases"/>
    <property type="match status" value="1"/>
</dbReference>
<dbReference type="EC" id="2.7.7.68" evidence="6"/>
<evidence type="ECO:0000256" key="3">
    <source>
        <dbReference type="ARBA" id="ARBA00022741"/>
    </source>
</evidence>
<dbReference type="PANTHER" id="PTHR40392:SF1">
    <property type="entry name" value="2-PHOSPHO-L-LACTATE GUANYLYLTRANSFERASE"/>
    <property type="match status" value="1"/>
</dbReference>
<evidence type="ECO:0000259" key="5">
    <source>
        <dbReference type="Pfam" id="PF12804"/>
    </source>
</evidence>
<keyword evidence="3" id="KW-0547">Nucleotide-binding</keyword>
<sequence>MARPVSLVIPVRGGGQGKSRLAVAEERRARIAEAIALDTVLAARACAAVGELIVVGALPEPVAGVRIVPDPGFGLLVAIGAGLAICDADAPTAVLLGDLPALHPADLESALLAASEHSWAFVPDAEGSGTALVVAAAGLPHSLRFGPGSAEAHAEAGYVNLTAGLAGPPLTLTTLRRDVDTLDDLEAARALGLGARTTAALADG</sequence>
<dbReference type="KEGG" id="mdb:OVN18_01225"/>
<dbReference type="Pfam" id="PF12804">
    <property type="entry name" value="NTP_transf_3"/>
    <property type="match status" value="1"/>
</dbReference>
<keyword evidence="4" id="KW-0342">GTP-binding</keyword>
<evidence type="ECO:0000313" key="6">
    <source>
        <dbReference type="EMBL" id="WAB81671.1"/>
    </source>
</evidence>
<name>A0A9E8MLE9_9MICO</name>
<dbReference type="InterPro" id="IPR002835">
    <property type="entry name" value="CofC"/>
</dbReference>
<dbReference type="Gene3D" id="3.90.550.10">
    <property type="entry name" value="Spore Coat Polysaccharide Biosynthesis Protein SpsA, Chain A"/>
    <property type="match status" value="1"/>
</dbReference>
<evidence type="ECO:0000313" key="7">
    <source>
        <dbReference type="Proteomes" id="UP001164706"/>
    </source>
</evidence>
<protein>
    <submittedName>
        <fullName evidence="6">2-phospho-L-lactate guanylyltransferase</fullName>
        <ecNumber evidence="6">2.7.7.68</ecNumber>
    </submittedName>
</protein>
<dbReference type="GO" id="GO:0005525">
    <property type="term" value="F:GTP binding"/>
    <property type="evidence" value="ECO:0007669"/>
    <property type="project" value="UniProtKB-KW"/>
</dbReference>
<dbReference type="GO" id="GO:0043814">
    <property type="term" value="F:phospholactate guanylyltransferase activity"/>
    <property type="evidence" value="ECO:0007669"/>
    <property type="project" value="UniProtKB-EC"/>
</dbReference>
<dbReference type="AlphaFoldDB" id="A0A9E8MLE9"/>
<keyword evidence="7" id="KW-1185">Reference proteome</keyword>
<organism evidence="6 7">
    <name type="scientific">Microcella daejeonensis</name>
    <dbReference type="NCBI Taxonomy" id="2994971"/>
    <lineage>
        <taxon>Bacteria</taxon>
        <taxon>Bacillati</taxon>
        <taxon>Actinomycetota</taxon>
        <taxon>Actinomycetes</taxon>
        <taxon>Micrococcales</taxon>
        <taxon>Microbacteriaceae</taxon>
        <taxon>Microcella</taxon>
    </lineage>
</organism>
<evidence type="ECO:0000256" key="4">
    <source>
        <dbReference type="ARBA" id="ARBA00023134"/>
    </source>
</evidence>
<dbReference type="InterPro" id="IPR029044">
    <property type="entry name" value="Nucleotide-diphossugar_trans"/>
</dbReference>